<dbReference type="Pfam" id="PF01869">
    <property type="entry name" value="BcrAD_BadFG"/>
    <property type="match status" value="1"/>
</dbReference>
<dbReference type="Proteomes" id="UP000094622">
    <property type="component" value="Unassembled WGS sequence"/>
</dbReference>
<evidence type="ECO:0000313" key="4">
    <source>
        <dbReference type="Proteomes" id="UP000094622"/>
    </source>
</evidence>
<sequence length="263" mass="26318">MTAEVFARAGLAPEVVRETAAGFGLAGAVKSGNAEAFRAVAPPFATLALIGDSEIACLGAHGGGDGAILVLGTGSQGLMIAGGRTMTVGGWGFALSDGGSGAVLGRAALRRALAAAEGLAPASAFTAALMTAFDDRPDRMLEFARHAAPRDWAAHAPAVFTHAAAGDPVAAALLAEAAGDVAALLDRLAALGATRIALVGGLAGVWRPHLPGRVTGLLVAPQGDALDARSVWPAAPPALPEGRNRPEFSRGSCVSPRHPHRGR</sequence>
<dbReference type="InterPro" id="IPR002731">
    <property type="entry name" value="ATPase_BadF"/>
</dbReference>
<organism evidence="3 4">
    <name type="scientific">Methylobrevis pamukkalensis</name>
    <dbReference type="NCBI Taxonomy" id="1439726"/>
    <lineage>
        <taxon>Bacteria</taxon>
        <taxon>Pseudomonadati</taxon>
        <taxon>Pseudomonadota</taxon>
        <taxon>Alphaproteobacteria</taxon>
        <taxon>Hyphomicrobiales</taxon>
        <taxon>Pleomorphomonadaceae</taxon>
        <taxon>Methylobrevis</taxon>
    </lineage>
</organism>
<proteinExistence type="predicted"/>
<dbReference type="Gene3D" id="3.30.420.40">
    <property type="match status" value="1"/>
</dbReference>
<evidence type="ECO:0000256" key="1">
    <source>
        <dbReference type="SAM" id="MobiDB-lite"/>
    </source>
</evidence>
<dbReference type="EC" id="2.7.1.8" evidence="3"/>
<protein>
    <submittedName>
        <fullName evidence="3">Glucosamine kinase GspK</fullName>
        <ecNumber evidence="3">2.7.1.8</ecNumber>
    </submittedName>
</protein>
<dbReference type="PANTHER" id="PTHR43190:SF3">
    <property type="entry name" value="N-ACETYL-D-GLUCOSAMINE KINASE"/>
    <property type="match status" value="1"/>
</dbReference>
<feature type="region of interest" description="Disordered" evidence="1">
    <location>
        <begin position="235"/>
        <end position="263"/>
    </location>
</feature>
<keyword evidence="3" id="KW-0808">Transferase</keyword>
<name>A0A1E3GYU8_9HYPH</name>
<evidence type="ECO:0000259" key="2">
    <source>
        <dbReference type="Pfam" id="PF01869"/>
    </source>
</evidence>
<dbReference type="InterPro" id="IPR043129">
    <property type="entry name" value="ATPase_NBD"/>
</dbReference>
<reference evidence="3 4" key="1">
    <citation type="submission" date="2016-07" db="EMBL/GenBank/DDBJ databases">
        <title>Draft Genome Sequence of Methylobrevis pamukkalensis PK2.</title>
        <authorList>
            <person name="Vasilenko O.V."/>
            <person name="Doronina N.V."/>
            <person name="Shmareva M.N."/>
            <person name="Tarlachkov S.V."/>
            <person name="Mustakhimov I."/>
            <person name="Trotsenko Y.A."/>
        </authorList>
    </citation>
    <scope>NUCLEOTIDE SEQUENCE [LARGE SCALE GENOMIC DNA]</scope>
    <source>
        <strain evidence="3 4">PK2</strain>
    </source>
</reference>
<keyword evidence="3" id="KW-0418">Kinase</keyword>
<keyword evidence="4" id="KW-1185">Reference proteome</keyword>
<feature type="domain" description="ATPase BadF/BadG/BcrA/BcrD type" evidence="2">
    <location>
        <begin position="4"/>
        <end position="203"/>
    </location>
</feature>
<accession>A0A1E3GYU8</accession>
<dbReference type="PANTHER" id="PTHR43190">
    <property type="entry name" value="N-ACETYL-D-GLUCOSAMINE KINASE"/>
    <property type="match status" value="1"/>
</dbReference>
<dbReference type="EMBL" id="MCRJ01000109">
    <property type="protein sequence ID" value="ODN69105.1"/>
    <property type="molecule type" value="Genomic_DNA"/>
</dbReference>
<gene>
    <name evidence="3" type="primary">gspK</name>
    <name evidence="3" type="ORF">A6302_03576</name>
</gene>
<dbReference type="AlphaFoldDB" id="A0A1E3GYU8"/>
<dbReference type="SUPFAM" id="SSF53067">
    <property type="entry name" value="Actin-like ATPase domain"/>
    <property type="match status" value="1"/>
</dbReference>
<dbReference type="CDD" id="cd24082">
    <property type="entry name" value="ASKHA_NBD_GspK-like"/>
    <property type="match status" value="1"/>
</dbReference>
<comment type="caution">
    <text evidence="3">The sequence shown here is derived from an EMBL/GenBank/DDBJ whole genome shotgun (WGS) entry which is preliminary data.</text>
</comment>
<dbReference type="GO" id="GO:0047931">
    <property type="term" value="F:glucosamine kinase activity"/>
    <property type="evidence" value="ECO:0007669"/>
    <property type="project" value="UniProtKB-EC"/>
</dbReference>
<evidence type="ECO:0000313" key="3">
    <source>
        <dbReference type="EMBL" id="ODN69105.1"/>
    </source>
</evidence>
<dbReference type="InterPro" id="IPR052519">
    <property type="entry name" value="Euk-type_GlcNAc_Kinase"/>
</dbReference>